<dbReference type="PANTHER" id="PTHR30118:SF6">
    <property type="entry name" value="HTH-TYPE TRANSCRIPTIONAL REGULATOR LEUO"/>
    <property type="match status" value="1"/>
</dbReference>
<dbReference type="Gene3D" id="3.40.190.10">
    <property type="entry name" value="Periplasmic binding protein-like II"/>
    <property type="match status" value="2"/>
</dbReference>
<dbReference type="eggNOG" id="COG0583">
    <property type="taxonomic scope" value="Bacteria"/>
</dbReference>
<dbReference type="Pfam" id="PF00126">
    <property type="entry name" value="HTH_1"/>
    <property type="match status" value="1"/>
</dbReference>
<keyword evidence="3" id="KW-0238">DNA-binding</keyword>
<organism evidence="6 7">
    <name type="scientific">Asticcacaulis biprosthecium C19</name>
    <dbReference type="NCBI Taxonomy" id="715226"/>
    <lineage>
        <taxon>Bacteria</taxon>
        <taxon>Pseudomonadati</taxon>
        <taxon>Pseudomonadota</taxon>
        <taxon>Alphaproteobacteria</taxon>
        <taxon>Caulobacterales</taxon>
        <taxon>Caulobacteraceae</taxon>
        <taxon>Asticcacaulis</taxon>
    </lineage>
</organism>
<dbReference type="Pfam" id="PF03466">
    <property type="entry name" value="LysR_substrate"/>
    <property type="match status" value="1"/>
</dbReference>
<evidence type="ECO:0000256" key="3">
    <source>
        <dbReference type="ARBA" id="ARBA00023125"/>
    </source>
</evidence>
<evidence type="ECO:0000256" key="4">
    <source>
        <dbReference type="ARBA" id="ARBA00023163"/>
    </source>
</evidence>
<keyword evidence="4" id="KW-0804">Transcription</keyword>
<sequence>MRFKGLDLNLIMALDVLLEEGSVSNSARRLNMTQPAMSAALNRLREYFNDEILISNGRRMMATAYAQSLAGRVKAILADVQLLISTSSVFDPKTSDRTFRIAASDYITAVLITPLAERLASTAPGVRLNLRFPSEHSQVQLDNGDLDLVITPEEYISADHPSELVLEEDHVLAGWSGNPYFQAAIDVETFFGLSHVAVSIGSRQEGSFAERRMEAFSRKRNIEITAPSFTTVPWLLINTNRVAIMHKRLADTVRDHMPLSVAPLPFAFPAMREMMQYHRATGLDGGLIWLRQQIAAIAHINRIDD</sequence>
<dbReference type="OrthoDB" id="8455878at2"/>
<dbReference type="RefSeq" id="WP_006275162.1">
    <property type="nucleotide sequence ID" value="NZ_GL883080.1"/>
</dbReference>
<dbReference type="GO" id="GO:0003677">
    <property type="term" value="F:DNA binding"/>
    <property type="evidence" value="ECO:0007669"/>
    <property type="project" value="UniProtKB-KW"/>
</dbReference>
<keyword evidence="2" id="KW-0805">Transcription regulation</keyword>
<protein>
    <submittedName>
        <fullName evidence="6">Nodulation protein D 1</fullName>
    </submittedName>
</protein>
<evidence type="ECO:0000259" key="5">
    <source>
        <dbReference type="PROSITE" id="PS50931"/>
    </source>
</evidence>
<dbReference type="InterPro" id="IPR036388">
    <property type="entry name" value="WH-like_DNA-bd_sf"/>
</dbReference>
<evidence type="ECO:0000313" key="7">
    <source>
        <dbReference type="Proteomes" id="UP000006512"/>
    </source>
</evidence>
<dbReference type="InterPro" id="IPR050389">
    <property type="entry name" value="LysR-type_TF"/>
</dbReference>
<comment type="similarity">
    <text evidence="1">Belongs to the LysR transcriptional regulatory family.</text>
</comment>
<dbReference type="InterPro" id="IPR036390">
    <property type="entry name" value="WH_DNA-bd_sf"/>
</dbReference>
<dbReference type="STRING" id="715226.ABI_43900"/>
<dbReference type="SUPFAM" id="SSF53850">
    <property type="entry name" value="Periplasmic binding protein-like II"/>
    <property type="match status" value="1"/>
</dbReference>
<dbReference type="GO" id="GO:0003700">
    <property type="term" value="F:DNA-binding transcription factor activity"/>
    <property type="evidence" value="ECO:0007669"/>
    <property type="project" value="InterPro"/>
</dbReference>
<dbReference type="InterPro" id="IPR005119">
    <property type="entry name" value="LysR_subst-bd"/>
</dbReference>
<dbReference type="Gene3D" id="1.10.10.10">
    <property type="entry name" value="Winged helix-like DNA-binding domain superfamily/Winged helix DNA-binding domain"/>
    <property type="match status" value="1"/>
</dbReference>
<evidence type="ECO:0000313" key="6">
    <source>
        <dbReference type="EMBL" id="EGF89963.1"/>
    </source>
</evidence>
<dbReference type="Proteomes" id="UP000006512">
    <property type="component" value="Unassembled WGS sequence"/>
</dbReference>
<dbReference type="EMBL" id="GL883080">
    <property type="protein sequence ID" value="EGF89963.1"/>
    <property type="molecule type" value="Genomic_DNA"/>
</dbReference>
<gene>
    <name evidence="6" type="ORF">ABI_43900</name>
</gene>
<dbReference type="SUPFAM" id="SSF46785">
    <property type="entry name" value="Winged helix' DNA-binding domain"/>
    <property type="match status" value="1"/>
</dbReference>
<reference evidence="7" key="1">
    <citation type="submission" date="2011-03" db="EMBL/GenBank/DDBJ databases">
        <title>Draft genome sequence of Brevundimonas diminuta.</title>
        <authorList>
            <person name="Brown P.J.B."/>
            <person name="Buechlein A."/>
            <person name="Hemmerich C."/>
            <person name="Brun Y.V."/>
        </authorList>
    </citation>
    <scope>NUCLEOTIDE SEQUENCE [LARGE SCALE GENOMIC DNA]</scope>
    <source>
        <strain evidence="7">C19</strain>
    </source>
</reference>
<keyword evidence="7" id="KW-1185">Reference proteome</keyword>
<accession>F4QT93</accession>
<dbReference type="PROSITE" id="PS50931">
    <property type="entry name" value="HTH_LYSR"/>
    <property type="match status" value="1"/>
</dbReference>
<dbReference type="InterPro" id="IPR000847">
    <property type="entry name" value="LysR_HTH_N"/>
</dbReference>
<evidence type="ECO:0000256" key="2">
    <source>
        <dbReference type="ARBA" id="ARBA00023015"/>
    </source>
</evidence>
<proteinExistence type="inferred from homology"/>
<feature type="domain" description="HTH lysR-type" evidence="5">
    <location>
        <begin position="6"/>
        <end position="63"/>
    </location>
</feature>
<evidence type="ECO:0000256" key="1">
    <source>
        <dbReference type="ARBA" id="ARBA00009437"/>
    </source>
</evidence>
<dbReference type="AlphaFoldDB" id="F4QT93"/>
<name>F4QT93_9CAUL</name>
<dbReference type="PANTHER" id="PTHR30118">
    <property type="entry name" value="HTH-TYPE TRANSCRIPTIONAL REGULATOR LEUO-RELATED"/>
    <property type="match status" value="1"/>
</dbReference>
<dbReference type="HOGENOM" id="CLU_039613_39_0_5"/>